<dbReference type="InterPro" id="IPR003594">
    <property type="entry name" value="HATPase_dom"/>
</dbReference>
<keyword evidence="1" id="KW-0808">Transferase</keyword>
<name>A0ABP9VXT2_9BACT</name>
<dbReference type="Proteomes" id="UP001416858">
    <property type="component" value="Unassembled WGS sequence"/>
</dbReference>
<dbReference type="Gene3D" id="3.30.565.10">
    <property type="entry name" value="Histidine kinase-like ATPase, C-terminal domain"/>
    <property type="match status" value="1"/>
</dbReference>
<evidence type="ECO:0000256" key="1">
    <source>
        <dbReference type="ARBA" id="ARBA00022679"/>
    </source>
</evidence>
<keyword evidence="2 5" id="KW-0418">Kinase</keyword>
<accession>A0ABP9VXT2</accession>
<dbReference type="SUPFAM" id="SSF55874">
    <property type="entry name" value="ATPase domain of HSP90 chaperone/DNA topoisomerase II/histidine kinase"/>
    <property type="match status" value="1"/>
</dbReference>
<proteinExistence type="predicted"/>
<evidence type="ECO:0000256" key="3">
    <source>
        <dbReference type="ARBA" id="ARBA00023012"/>
    </source>
</evidence>
<evidence type="ECO:0000259" key="4">
    <source>
        <dbReference type="SMART" id="SM00387"/>
    </source>
</evidence>
<dbReference type="InterPro" id="IPR011712">
    <property type="entry name" value="Sig_transdc_His_kin_sub3_dim/P"/>
</dbReference>
<dbReference type="Pfam" id="PF02518">
    <property type="entry name" value="HATPase_c"/>
    <property type="match status" value="1"/>
</dbReference>
<dbReference type="InterPro" id="IPR036890">
    <property type="entry name" value="HATPase_C_sf"/>
</dbReference>
<dbReference type="RefSeq" id="WP_345687387.1">
    <property type="nucleotide sequence ID" value="NZ_BAABRO010000017.1"/>
</dbReference>
<dbReference type="CDD" id="cd16917">
    <property type="entry name" value="HATPase_UhpB-NarQ-NarX-like"/>
    <property type="match status" value="1"/>
</dbReference>
<sequence length="242" mass="26457">MNAADIQPTDDHSDKDQTLENSRLIEAERAAIGHEIHDALLPLIFGASAGLHHLIDRHDRKPQSELDAEAIERREQLEKITKWVDQALQTGRQILGAAYPAELRHQTWSAAAAETLTRILDGAAQRRTVIQWDVSDAATELPEDVATAAYRITIEAIRNAARHGMATKVRVAANVDDHTLTLTIEDNGAGFDPQAVSSDRFGIRSMKGRAELVGGQLTLAAKPSCPTTVTFRCRVQVGSESK</sequence>
<keyword evidence="3" id="KW-0902">Two-component regulatory system</keyword>
<evidence type="ECO:0000313" key="5">
    <source>
        <dbReference type="EMBL" id="GAA5509911.1"/>
    </source>
</evidence>
<dbReference type="PANTHER" id="PTHR24421">
    <property type="entry name" value="NITRATE/NITRITE SENSOR PROTEIN NARX-RELATED"/>
    <property type="match status" value="1"/>
</dbReference>
<organism evidence="5 6">
    <name type="scientific">Novipirellula caenicola</name>
    <dbReference type="NCBI Taxonomy" id="1536901"/>
    <lineage>
        <taxon>Bacteria</taxon>
        <taxon>Pseudomonadati</taxon>
        <taxon>Planctomycetota</taxon>
        <taxon>Planctomycetia</taxon>
        <taxon>Pirellulales</taxon>
        <taxon>Pirellulaceae</taxon>
        <taxon>Novipirellula</taxon>
    </lineage>
</organism>
<protein>
    <submittedName>
        <fullName evidence="5">Sensor histidine kinase LiaS</fullName>
    </submittedName>
</protein>
<comment type="caution">
    <text evidence="5">The sequence shown here is derived from an EMBL/GenBank/DDBJ whole genome shotgun (WGS) entry which is preliminary data.</text>
</comment>
<dbReference type="InterPro" id="IPR050482">
    <property type="entry name" value="Sensor_HK_TwoCompSys"/>
</dbReference>
<reference evidence="5 6" key="1">
    <citation type="submission" date="2024-02" db="EMBL/GenBank/DDBJ databases">
        <title>Rhodopirellula caenicola NBRC 110016.</title>
        <authorList>
            <person name="Ichikawa N."/>
            <person name="Katano-Makiyama Y."/>
            <person name="Hidaka K."/>
        </authorList>
    </citation>
    <scope>NUCLEOTIDE SEQUENCE [LARGE SCALE GENOMIC DNA]</scope>
    <source>
        <strain evidence="5 6">NBRC 110016</strain>
    </source>
</reference>
<keyword evidence="6" id="KW-1185">Reference proteome</keyword>
<feature type="domain" description="Histidine kinase/HSP90-like ATPase" evidence="4">
    <location>
        <begin position="144"/>
        <end position="237"/>
    </location>
</feature>
<evidence type="ECO:0000256" key="2">
    <source>
        <dbReference type="ARBA" id="ARBA00022777"/>
    </source>
</evidence>
<dbReference type="Pfam" id="PF07730">
    <property type="entry name" value="HisKA_3"/>
    <property type="match status" value="1"/>
</dbReference>
<gene>
    <name evidence="5" type="primary">liaS</name>
    <name evidence="5" type="ORF">Rcae01_05416</name>
</gene>
<dbReference type="EMBL" id="BAABRO010000017">
    <property type="protein sequence ID" value="GAA5509911.1"/>
    <property type="molecule type" value="Genomic_DNA"/>
</dbReference>
<dbReference type="SMART" id="SM00387">
    <property type="entry name" value="HATPase_c"/>
    <property type="match status" value="1"/>
</dbReference>
<evidence type="ECO:0000313" key="6">
    <source>
        <dbReference type="Proteomes" id="UP001416858"/>
    </source>
</evidence>
<dbReference type="GO" id="GO:0016301">
    <property type="term" value="F:kinase activity"/>
    <property type="evidence" value="ECO:0007669"/>
    <property type="project" value="UniProtKB-KW"/>
</dbReference>